<organism evidence="2 3">
    <name type="scientific">Leucocoprinus leucothites</name>
    <dbReference type="NCBI Taxonomy" id="201217"/>
    <lineage>
        <taxon>Eukaryota</taxon>
        <taxon>Fungi</taxon>
        <taxon>Dikarya</taxon>
        <taxon>Basidiomycota</taxon>
        <taxon>Agaricomycotina</taxon>
        <taxon>Agaricomycetes</taxon>
        <taxon>Agaricomycetidae</taxon>
        <taxon>Agaricales</taxon>
        <taxon>Agaricineae</taxon>
        <taxon>Agaricaceae</taxon>
        <taxon>Leucocoprinus</taxon>
    </lineage>
</organism>
<evidence type="ECO:0000313" key="2">
    <source>
        <dbReference type="EMBL" id="KAF5352868.1"/>
    </source>
</evidence>
<dbReference type="Proteomes" id="UP000559027">
    <property type="component" value="Unassembled WGS sequence"/>
</dbReference>
<keyword evidence="1" id="KW-0732">Signal</keyword>
<name>A0A8H5D543_9AGAR</name>
<feature type="signal peptide" evidence="1">
    <location>
        <begin position="1"/>
        <end position="20"/>
    </location>
</feature>
<proteinExistence type="predicted"/>
<dbReference type="AlphaFoldDB" id="A0A8H5D543"/>
<gene>
    <name evidence="2" type="ORF">D9756_006320</name>
</gene>
<protein>
    <submittedName>
        <fullName evidence="2">Uncharacterized protein</fullName>
    </submittedName>
</protein>
<evidence type="ECO:0000256" key="1">
    <source>
        <dbReference type="SAM" id="SignalP"/>
    </source>
</evidence>
<evidence type="ECO:0000313" key="3">
    <source>
        <dbReference type="Proteomes" id="UP000559027"/>
    </source>
</evidence>
<reference evidence="2 3" key="1">
    <citation type="journal article" date="2020" name="ISME J.">
        <title>Uncovering the hidden diversity of litter-decomposition mechanisms in mushroom-forming fungi.</title>
        <authorList>
            <person name="Floudas D."/>
            <person name="Bentzer J."/>
            <person name="Ahren D."/>
            <person name="Johansson T."/>
            <person name="Persson P."/>
            <person name="Tunlid A."/>
        </authorList>
    </citation>
    <scope>NUCLEOTIDE SEQUENCE [LARGE SCALE GENOMIC DNA]</scope>
    <source>
        <strain evidence="2 3">CBS 146.42</strain>
    </source>
</reference>
<dbReference type="EMBL" id="JAACJO010000011">
    <property type="protein sequence ID" value="KAF5352868.1"/>
    <property type="molecule type" value="Genomic_DNA"/>
</dbReference>
<comment type="caution">
    <text evidence="2">The sequence shown here is derived from an EMBL/GenBank/DDBJ whole genome shotgun (WGS) entry which is preliminary data.</text>
</comment>
<sequence length="56" mass="5987">MKAAHTLIALVAFFSATVLAAPIENSIFSPRTPEPQSCLFCDVFGICPPGCDEEDD</sequence>
<accession>A0A8H5D543</accession>
<feature type="chain" id="PRO_5034477445" evidence="1">
    <location>
        <begin position="21"/>
        <end position="56"/>
    </location>
</feature>
<keyword evidence="3" id="KW-1185">Reference proteome</keyword>